<name>A0A9W4ICA1_PENOL</name>
<dbReference type="AlphaFoldDB" id="A0A9W4ICA1"/>
<evidence type="ECO:0000256" key="1">
    <source>
        <dbReference type="SAM" id="MobiDB-lite"/>
    </source>
</evidence>
<keyword evidence="3" id="KW-1185">Reference proteome</keyword>
<reference evidence="2" key="1">
    <citation type="submission" date="2021-07" db="EMBL/GenBank/DDBJ databases">
        <authorList>
            <person name="Branca A.L. A."/>
        </authorList>
    </citation>
    <scope>NUCLEOTIDE SEQUENCE</scope>
</reference>
<feature type="compositionally biased region" description="Polar residues" evidence="1">
    <location>
        <begin position="572"/>
        <end position="598"/>
    </location>
</feature>
<gene>
    <name evidence="2" type="ORF">POLS_LOCUS8983</name>
</gene>
<proteinExistence type="predicted"/>
<dbReference type="Proteomes" id="UP001153618">
    <property type="component" value="Unassembled WGS sequence"/>
</dbReference>
<sequence length="612" mass="69183">MKAHYHCDAHNGLPRVWLGWGELKSRKPELQATQDKHFEEYMVDYKFRHPKHPRRWYNLHLAAARKWTRWFDWRISRGDKVRLTLPEPVNNELIPSLLHFIYTGDYSVDIADMDRYPVGEDPSGCDTCPQICQLLRIHLDMFIIGLQLGMVELQATAFYRFRSLMNTAPAWVLKYAVHAVYTRRPIESSWNDFRISSVQGLMDYRPELVLPAILRWCGYFRMHPMRILGSTSKMCGVEEFEDLRKRYPDFSCHLDFGIVLDTVDILPPFFKFPGKSAPMIALHQYDRPPPTPSPDALPRDHYRSNYQYVTYLQPLPFSNFSEQLPSNLGTFWSSSSQIDQPMPTSNAASVQKQVSGQPQKSQPGPVPVVSNALDPALSHLTFDQLESIPEDSILNTDSMDTSASQFDPMQLDGDFELDLDFIAAENAANPDGYDLTKLIQDWGGDNPDMDFTSLLSSSTTTDFLNPSTAQPRQAMDVDMPANPNPSGPNDFDLAIPSLPTIDWTGMDPMGPMNFPQNLGATGWSGIDSYVAAGPQQQSIRRQQKAFDWSKATHSGGTPVEEAPPQPAVRANSRYNLRSRGTPTESPQQGNKRSASGDLSDTPRNKRSKRAMQ</sequence>
<protein>
    <submittedName>
        <fullName evidence="2">Uncharacterized protein</fullName>
    </submittedName>
</protein>
<evidence type="ECO:0000313" key="3">
    <source>
        <dbReference type="Proteomes" id="UP001153618"/>
    </source>
</evidence>
<feature type="compositionally biased region" description="Polar residues" evidence="1">
    <location>
        <begin position="335"/>
        <end position="362"/>
    </location>
</feature>
<dbReference type="EMBL" id="CAJVOS010000082">
    <property type="protein sequence ID" value="CAG8260098.1"/>
    <property type="molecule type" value="Genomic_DNA"/>
</dbReference>
<feature type="region of interest" description="Disordered" evidence="1">
    <location>
        <begin position="335"/>
        <end position="365"/>
    </location>
</feature>
<dbReference type="OrthoDB" id="4364651at2759"/>
<comment type="caution">
    <text evidence="2">The sequence shown here is derived from an EMBL/GenBank/DDBJ whole genome shotgun (WGS) entry which is preliminary data.</text>
</comment>
<accession>A0A9W4ICA1</accession>
<feature type="region of interest" description="Disordered" evidence="1">
    <location>
        <begin position="534"/>
        <end position="612"/>
    </location>
</feature>
<organism evidence="2 3">
    <name type="scientific">Penicillium olsonii</name>
    <dbReference type="NCBI Taxonomy" id="99116"/>
    <lineage>
        <taxon>Eukaryota</taxon>
        <taxon>Fungi</taxon>
        <taxon>Dikarya</taxon>
        <taxon>Ascomycota</taxon>
        <taxon>Pezizomycotina</taxon>
        <taxon>Eurotiomycetes</taxon>
        <taxon>Eurotiomycetidae</taxon>
        <taxon>Eurotiales</taxon>
        <taxon>Aspergillaceae</taxon>
        <taxon>Penicillium</taxon>
    </lineage>
</organism>
<evidence type="ECO:0000313" key="2">
    <source>
        <dbReference type="EMBL" id="CAG8260098.1"/>
    </source>
</evidence>